<reference evidence="1 2" key="1">
    <citation type="submission" date="2021-06" db="EMBL/GenBank/DDBJ databases">
        <authorList>
            <person name="Kallberg Y."/>
            <person name="Tangrot J."/>
            <person name="Rosling A."/>
        </authorList>
    </citation>
    <scope>NUCLEOTIDE SEQUENCE [LARGE SCALE GENOMIC DNA]</scope>
    <source>
        <strain evidence="1 2">120-4 pot B 10/14</strain>
    </source>
</reference>
<sequence>MLAIITFDSDIDTSEVNNSEEIQQKLADILIYHVQTYFSTRSLYILEENKEY</sequence>
<name>A0ABN7WHA3_GIGMA</name>
<proteinExistence type="predicted"/>
<gene>
    <name evidence="1" type="ORF">GMARGA_LOCUS30836</name>
</gene>
<protein>
    <submittedName>
        <fullName evidence="1">1838_t:CDS:1</fullName>
    </submittedName>
</protein>
<accession>A0ABN7WHA3</accession>
<dbReference type="EMBL" id="CAJVQB010044460">
    <property type="protein sequence ID" value="CAG8831923.1"/>
    <property type="molecule type" value="Genomic_DNA"/>
</dbReference>
<organism evidence="1 2">
    <name type="scientific">Gigaspora margarita</name>
    <dbReference type="NCBI Taxonomy" id="4874"/>
    <lineage>
        <taxon>Eukaryota</taxon>
        <taxon>Fungi</taxon>
        <taxon>Fungi incertae sedis</taxon>
        <taxon>Mucoromycota</taxon>
        <taxon>Glomeromycotina</taxon>
        <taxon>Glomeromycetes</taxon>
        <taxon>Diversisporales</taxon>
        <taxon>Gigasporaceae</taxon>
        <taxon>Gigaspora</taxon>
    </lineage>
</organism>
<dbReference type="Proteomes" id="UP000789901">
    <property type="component" value="Unassembled WGS sequence"/>
</dbReference>
<evidence type="ECO:0000313" key="2">
    <source>
        <dbReference type="Proteomes" id="UP000789901"/>
    </source>
</evidence>
<keyword evidence="2" id="KW-1185">Reference proteome</keyword>
<comment type="caution">
    <text evidence="1">The sequence shown here is derived from an EMBL/GenBank/DDBJ whole genome shotgun (WGS) entry which is preliminary data.</text>
</comment>
<evidence type="ECO:0000313" key="1">
    <source>
        <dbReference type="EMBL" id="CAG8831923.1"/>
    </source>
</evidence>